<dbReference type="PANTHER" id="PTHR33099">
    <property type="entry name" value="FE2OG DIOXYGENASE DOMAIN-CONTAINING PROTEIN"/>
    <property type="match status" value="1"/>
</dbReference>
<dbReference type="Gene3D" id="2.60.120.620">
    <property type="entry name" value="q2cbj1_9rhob like domain"/>
    <property type="match status" value="1"/>
</dbReference>
<keyword evidence="4" id="KW-1185">Reference proteome</keyword>
<dbReference type="Proteomes" id="UP000807353">
    <property type="component" value="Unassembled WGS sequence"/>
</dbReference>
<protein>
    <recommendedName>
        <fullName evidence="2">Prolyl 4-hydroxylase alpha subunit Fe(2+) 2OG dioxygenase domain-containing protein</fullName>
    </recommendedName>
</protein>
<dbReference type="PANTHER" id="PTHR33099:SF7">
    <property type="entry name" value="MYND-TYPE DOMAIN-CONTAINING PROTEIN"/>
    <property type="match status" value="1"/>
</dbReference>
<evidence type="ECO:0000259" key="2">
    <source>
        <dbReference type="Pfam" id="PF13640"/>
    </source>
</evidence>
<organism evidence="3 4">
    <name type="scientific">Collybia nuda</name>
    <dbReference type="NCBI Taxonomy" id="64659"/>
    <lineage>
        <taxon>Eukaryota</taxon>
        <taxon>Fungi</taxon>
        <taxon>Dikarya</taxon>
        <taxon>Basidiomycota</taxon>
        <taxon>Agaricomycotina</taxon>
        <taxon>Agaricomycetes</taxon>
        <taxon>Agaricomycetidae</taxon>
        <taxon>Agaricales</taxon>
        <taxon>Tricholomatineae</taxon>
        <taxon>Clitocybaceae</taxon>
        <taxon>Collybia</taxon>
    </lineage>
</organism>
<feature type="compositionally biased region" description="Acidic residues" evidence="1">
    <location>
        <begin position="19"/>
        <end position="30"/>
    </location>
</feature>
<feature type="region of interest" description="Disordered" evidence="1">
    <location>
        <begin position="936"/>
        <end position="989"/>
    </location>
</feature>
<dbReference type="OrthoDB" id="124582at2759"/>
<dbReference type="Pfam" id="PF13640">
    <property type="entry name" value="2OG-FeII_Oxy_3"/>
    <property type="match status" value="1"/>
</dbReference>
<proteinExistence type="predicted"/>
<reference evidence="3" key="1">
    <citation type="submission" date="2020-11" db="EMBL/GenBank/DDBJ databases">
        <authorList>
            <consortium name="DOE Joint Genome Institute"/>
            <person name="Ahrendt S."/>
            <person name="Riley R."/>
            <person name="Andreopoulos W."/>
            <person name="Labutti K."/>
            <person name="Pangilinan J."/>
            <person name="Ruiz-Duenas F.J."/>
            <person name="Barrasa J.M."/>
            <person name="Sanchez-Garcia M."/>
            <person name="Camarero S."/>
            <person name="Miyauchi S."/>
            <person name="Serrano A."/>
            <person name="Linde D."/>
            <person name="Babiker R."/>
            <person name="Drula E."/>
            <person name="Ayuso-Fernandez I."/>
            <person name="Pacheco R."/>
            <person name="Padilla G."/>
            <person name="Ferreira P."/>
            <person name="Barriuso J."/>
            <person name="Kellner H."/>
            <person name="Castanera R."/>
            <person name="Alfaro M."/>
            <person name="Ramirez L."/>
            <person name="Pisabarro A.G."/>
            <person name="Kuo A."/>
            <person name="Tritt A."/>
            <person name="Lipzen A."/>
            <person name="He G."/>
            <person name="Yan M."/>
            <person name="Ng V."/>
            <person name="Cullen D."/>
            <person name="Martin F."/>
            <person name="Rosso M.-N."/>
            <person name="Henrissat B."/>
            <person name="Hibbett D."/>
            <person name="Martinez A.T."/>
            <person name="Grigoriev I.V."/>
        </authorList>
    </citation>
    <scope>NUCLEOTIDE SEQUENCE</scope>
    <source>
        <strain evidence="3">CBS 247.69</strain>
    </source>
</reference>
<feature type="compositionally biased region" description="Polar residues" evidence="1">
    <location>
        <begin position="945"/>
        <end position="960"/>
    </location>
</feature>
<feature type="region of interest" description="Disordered" evidence="1">
    <location>
        <begin position="1"/>
        <end position="38"/>
    </location>
</feature>
<evidence type="ECO:0000256" key="1">
    <source>
        <dbReference type="SAM" id="MobiDB-lite"/>
    </source>
</evidence>
<dbReference type="EMBL" id="MU150357">
    <property type="protein sequence ID" value="KAF9457822.1"/>
    <property type="molecule type" value="Genomic_DNA"/>
</dbReference>
<sequence length="989" mass="108466">MVDPEPGLSGFSSQSANGEEIEGCGADDNEDRSSEVSAGGDLLEDLESALGSDFDFKGNYYYNSTAPGAPNPCLNIEGLGPVGLPLSPRDARSIIECSAQAPFGHRDRTIIDKEVRDTWEVEPARVKFDNPAWADFVRTTAFNTVWHALGVAPFSHPPRCELYKLLLYETGSHFLSHQDTEKADGMFATIIIVLPSLFTGGEIHLSHGSSSTVLNIAPTSLLSTSILAWYTDVKHEVKPITSGYRLALSYNLIHTSPGVPLPVLPDTSRALLYLRNVLRKWRKGAYDDEPEKVAYLLDHQYSVANLQLGEKALKGKDLHQITNLKSLADELRFMVCLGTLSCHMTGDADEATGYGYQGSWKRGRYHDYGDDDDDATMGEVHETTFTISNLVDLDGNSILNSSQTLSLDEESLIPRDPFEDSEPDDKEYEGYMGNVRLFSWYRRTVLVLLSEDKAPGILFTAGGVTYALQRLNQSNSSPPTTDDIKMANLVIDRFSPTDKTTATAMAHYALRWKDIDMWKTVIKKGGYLISTFGVDNTINAMKVFEDLLSKTTSLSERLDFIHAIPPQAPPEEIDAVRVWVQDRANLAFASFGGPAVEDIPALLAVARVRGVPFLKKEILPQLVKNPSVFHFCISFVKSLQEHKKSILERSQSTPGETGEDVTKDIEAFDHLLEQCLQTAVLQWEAVVAQPSAYPYHRNPSQSQQSKVSRVIDLIEVCLLTSRMAPCKNLFLLLLKVQGDTSQKFQTLYSPLVPRMRELLSAKNVDMCSPPFADLLQLLVGTYLRDVLGASPRNIRTKVRKIGCGCGDCNIVDNFLSSSTSAQQLFRYAQIRRTHVERQLSSASDLVSFQTIRSGSPYGIQVTKRPEIVAALQWDTRVAHAHAFLRSIGGDDALSKLMGNRYGDVMKALQGSQQFILTVGDAATSVVAGSRPVAGASQAPPLLTANAPSSSRSTVPGTSAPPSIPVAGKKRKKGLPISGPIIDLTGDDSS</sequence>
<feature type="domain" description="Prolyl 4-hydroxylase alpha subunit Fe(2+) 2OG dioxygenase" evidence="2">
    <location>
        <begin position="164"/>
        <end position="250"/>
    </location>
</feature>
<dbReference type="AlphaFoldDB" id="A0A9P6CA23"/>
<accession>A0A9P6CA23</accession>
<name>A0A9P6CA23_9AGAR</name>
<evidence type="ECO:0000313" key="4">
    <source>
        <dbReference type="Proteomes" id="UP000807353"/>
    </source>
</evidence>
<evidence type="ECO:0000313" key="3">
    <source>
        <dbReference type="EMBL" id="KAF9457822.1"/>
    </source>
</evidence>
<comment type="caution">
    <text evidence="3">The sequence shown here is derived from an EMBL/GenBank/DDBJ whole genome shotgun (WGS) entry which is preliminary data.</text>
</comment>
<gene>
    <name evidence="3" type="ORF">BDZ94DRAFT_1174863</name>
</gene>
<dbReference type="InterPro" id="IPR044862">
    <property type="entry name" value="Pro_4_hyd_alph_FE2OG_OXY"/>
</dbReference>